<dbReference type="Proteomes" id="UP001234178">
    <property type="component" value="Unassembled WGS sequence"/>
</dbReference>
<accession>A0ABQ9YZ40</accession>
<sequence>MLLNASDAKCNKGYRRKIEETVSYANVKTQQRRLRNQRSSLHHLLKCNALIRSSRHLSNSVSPDEIALIDQIVTEQANREVLEYCN</sequence>
<keyword evidence="2" id="KW-1185">Reference proteome</keyword>
<dbReference type="EMBL" id="JAOYFB010000002">
    <property type="protein sequence ID" value="KAK4005870.1"/>
    <property type="molecule type" value="Genomic_DNA"/>
</dbReference>
<proteinExistence type="predicted"/>
<gene>
    <name evidence="1" type="ORF">OUZ56_010994</name>
</gene>
<evidence type="ECO:0000313" key="1">
    <source>
        <dbReference type="EMBL" id="KAK4005870.1"/>
    </source>
</evidence>
<reference evidence="1 2" key="1">
    <citation type="journal article" date="2023" name="Nucleic Acids Res.">
        <title>The hologenome of Daphnia magna reveals possible DNA methylation and microbiome-mediated evolution of the host genome.</title>
        <authorList>
            <person name="Chaturvedi A."/>
            <person name="Li X."/>
            <person name="Dhandapani V."/>
            <person name="Marshall H."/>
            <person name="Kissane S."/>
            <person name="Cuenca-Cambronero M."/>
            <person name="Asole G."/>
            <person name="Calvet F."/>
            <person name="Ruiz-Romero M."/>
            <person name="Marangio P."/>
            <person name="Guigo R."/>
            <person name="Rago D."/>
            <person name="Mirbahai L."/>
            <person name="Eastwood N."/>
            <person name="Colbourne J.K."/>
            <person name="Zhou J."/>
            <person name="Mallon E."/>
            <person name="Orsini L."/>
        </authorList>
    </citation>
    <scope>NUCLEOTIDE SEQUENCE [LARGE SCALE GENOMIC DNA]</scope>
    <source>
        <strain evidence="1">LRV0_1</strain>
    </source>
</reference>
<comment type="caution">
    <text evidence="1">The sequence shown here is derived from an EMBL/GenBank/DDBJ whole genome shotgun (WGS) entry which is preliminary data.</text>
</comment>
<organism evidence="1 2">
    <name type="scientific">Daphnia magna</name>
    <dbReference type="NCBI Taxonomy" id="35525"/>
    <lineage>
        <taxon>Eukaryota</taxon>
        <taxon>Metazoa</taxon>
        <taxon>Ecdysozoa</taxon>
        <taxon>Arthropoda</taxon>
        <taxon>Crustacea</taxon>
        <taxon>Branchiopoda</taxon>
        <taxon>Diplostraca</taxon>
        <taxon>Cladocera</taxon>
        <taxon>Anomopoda</taxon>
        <taxon>Daphniidae</taxon>
        <taxon>Daphnia</taxon>
    </lineage>
</organism>
<name>A0ABQ9YZ40_9CRUS</name>
<protein>
    <submittedName>
        <fullName evidence="1">Uncharacterized protein</fullName>
    </submittedName>
</protein>
<evidence type="ECO:0000313" key="2">
    <source>
        <dbReference type="Proteomes" id="UP001234178"/>
    </source>
</evidence>